<organism evidence="1 2">
    <name type="scientific">Petrolisthes manimaculis</name>
    <dbReference type="NCBI Taxonomy" id="1843537"/>
    <lineage>
        <taxon>Eukaryota</taxon>
        <taxon>Metazoa</taxon>
        <taxon>Ecdysozoa</taxon>
        <taxon>Arthropoda</taxon>
        <taxon>Crustacea</taxon>
        <taxon>Multicrustacea</taxon>
        <taxon>Malacostraca</taxon>
        <taxon>Eumalacostraca</taxon>
        <taxon>Eucarida</taxon>
        <taxon>Decapoda</taxon>
        <taxon>Pleocyemata</taxon>
        <taxon>Anomura</taxon>
        <taxon>Galatheoidea</taxon>
        <taxon>Porcellanidae</taxon>
        <taxon>Petrolisthes</taxon>
    </lineage>
</organism>
<protein>
    <submittedName>
        <fullName evidence="1">Uncharacterized protein</fullName>
    </submittedName>
</protein>
<evidence type="ECO:0000313" key="2">
    <source>
        <dbReference type="Proteomes" id="UP001292094"/>
    </source>
</evidence>
<gene>
    <name evidence="1" type="ORF">Pmani_015651</name>
</gene>
<comment type="caution">
    <text evidence="1">The sequence shown here is derived from an EMBL/GenBank/DDBJ whole genome shotgun (WGS) entry which is preliminary data.</text>
</comment>
<dbReference type="AlphaFoldDB" id="A0AAE1PRY7"/>
<accession>A0AAE1PRY7</accession>
<dbReference type="EMBL" id="JAWZYT010001357">
    <property type="protein sequence ID" value="KAK4312986.1"/>
    <property type="molecule type" value="Genomic_DNA"/>
</dbReference>
<sequence>MVKSCGVQFYKRLTNFCCSAVHCVHPSFLPSIYNNSTYILSYLCWTNDHQPPGGNFVLEGWRLNSDDQLNQWRCEEDK</sequence>
<proteinExistence type="predicted"/>
<keyword evidence="2" id="KW-1185">Reference proteome</keyword>
<evidence type="ECO:0000313" key="1">
    <source>
        <dbReference type="EMBL" id="KAK4312986.1"/>
    </source>
</evidence>
<reference evidence="1" key="1">
    <citation type="submission" date="2023-11" db="EMBL/GenBank/DDBJ databases">
        <title>Genome assemblies of two species of porcelain crab, Petrolisthes cinctipes and Petrolisthes manimaculis (Anomura: Porcellanidae).</title>
        <authorList>
            <person name="Angst P."/>
        </authorList>
    </citation>
    <scope>NUCLEOTIDE SEQUENCE</scope>
    <source>
        <strain evidence="1">PB745_02</strain>
        <tissue evidence="1">Gill</tissue>
    </source>
</reference>
<dbReference type="Proteomes" id="UP001292094">
    <property type="component" value="Unassembled WGS sequence"/>
</dbReference>
<name>A0AAE1PRY7_9EUCA</name>